<dbReference type="HOGENOM" id="CLU_2648352_0_0_11"/>
<dbReference type="Proteomes" id="UP000033457">
    <property type="component" value="Chromosome"/>
</dbReference>
<evidence type="ECO:0000256" key="1">
    <source>
        <dbReference type="SAM" id="Phobius"/>
    </source>
</evidence>
<gene>
    <name evidence="2" type="ORF">UL82_08965</name>
</gene>
<accession>A0A0F6R2Z6</accession>
<reference evidence="2 3" key="1">
    <citation type="journal article" date="2015" name="Genome Announc.">
        <title>Complete Genome Sequence of Corynebacterium kutscheri DSM 20755, a Corynebacterial Type Strain with Remarkably Low G+C Content of Chromosomal DNA.</title>
        <authorList>
            <person name="Ruckert C."/>
            <person name="Albersmeier A."/>
            <person name="Winkler A."/>
            <person name="Tauch A."/>
        </authorList>
    </citation>
    <scope>NUCLEOTIDE SEQUENCE [LARGE SCALE GENOMIC DNA]</scope>
    <source>
        <strain evidence="2 3">DSM 20755</strain>
    </source>
</reference>
<dbReference type="EMBL" id="CP011312">
    <property type="protein sequence ID" value="AKE41938.1"/>
    <property type="molecule type" value="Genomic_DNA"/>
</dbReference>
<keyword evidence="3" id="KW-1185">Reference proteome</keyword>
<feature type="transmembrane region" description="Helical" evidence="1">
    <location>
        <begin position="49"/>
        <end position="68"/>
    </location>
</feature>
<feature type="transmembrane region" description="Helical" evidence="1">
    <location>
        <begin position="12"/>
        <end position="29"/>
    </location>
</feature>
<protein>
    <submittedName>
        <fullName evidence="2">Uncharacterized protein</fullName>
    </submittedName>
</protein>
<dbReference type="AlphaFoldDB" id="A0A0F6R2Z6"/>
<organism evidence="2 3">
    <name type="scientific">Corynebacterium kutscheri</name>
    <dbReference type="NCBI Taxonomy" id="35755"/>
    <lineage>
        <taxon>Bacteria</taxon>
        <taxon>Bacillati</taxon>
        <taxon>Actinomycetota</taxon>
        <taxon>Actinomycetes</taxon>
        <taxon>Mycobacteriales</taxon>
        <taxon>Corynebacteriaceae</taxon>
        <taxon>Corynebacterium</taxon>
    </lineage>
</organism>
<sequence>MGSMATSIAEVQVGMTTSFATSMVVMAMLPSLDGQSTMTTFSLRGRTMTWALAGSAAKAVAMRSLIFADRRQALRR</sequence>
<proteinExistence type="predicted"/>
<keyword evidence="1" id="KW-0812">Transmembrane</keyword>
<dbReference type="KEGG" id="cku:UL82_08965"/>
<keyword evidence="1" id="KW-0472">Membrane</keyword>
<name>A0A0F6R2Z6_9CORY</name>
<keyword evidence="1" id="KW-1133">Transmembrane helix</keyword>
<evidence type="ECO:0000313" key="3">
    <source>
        <dbReference type="Proteomes" id="UP000033457"/>
    </source>
</evidence>
<evidence type="ECO:0000313" key="2">
    <source>
        <dbReference type="EMBL" id="AKE41938.1"/>
    </source>
</evidence>